<protein>
    <recommendedName>
        <fullName evidence="12">G-protein coupled receptors family 1 profile domain-containing protein</fullName>
    </recommendedName>
</protein>
<evidence type="ECO:0000256" key="11">
    <source>
        <dbReference type="SAM" id="Phobius"/>
    </source>
</evidence>
<dbReference type="Pfam" id="PF00001">
    <property type="entry name" value="7tm_1"/>
    <property type="match status" value="1"/>
</dbReference>
<dbReference type="OrthoDB" id="6117944at2759"/>
<evidence type="ECO:0000256" key="9">
    <source>
        <dbReference type="ARBA" id="ARBA00023224"/>
    </source>
</evidence>
<dbReference type="PRINTS" id="PR00237">
    <property type="entry name" value="GPCRRHODOPSN"/>
</dbReference>
<feature type="transmembrane region" description="Helical" evidence="11">
    <location>
        <begin position="101"/>
        <end position="124"/>
    </location>
</feature>
<dbReference type="PROSITE" id="PS50262">
    <property type="entry name" value="G_PROTEIN_RECEP_F1_2"/>
    <property type="match status" value="1"/>
</dbReference>
<name>A0A835CMS1_APHGI</name>
<evidence type="ECO:0000256" key="4">
    <source>
        <dbReference type="ARBA" id="ARBA00022692"/>
    </source>
</evidence>
<dbReference type="SUPFAM" id="SSF81321">
    <property type="entry name" value="Family A G protein-coupled receptor-like"/>
    <property type="match status" value="1"/>
</dbReference>
<keyword evidence="4 10" id="KW-0812">Transmembrane</keyword>
<comment type="subcellular location">
    <subcellularLocation>
        <location evidence="1">Cell membrane</location>
        <topology evidence="1">Multi-pass membrane protein</topology>
    </subcellularLocation>
</comment>
<evidence type="ECO:0000256" key="3">
    <source>
        <dbReference type="ARBA" id="ARBA00022475"/>
    </source>
</evidence>
<comment type="caution">
    <text evidence="13">The sequence shown here is derived from an EMBL/GenBank/DDBJ whole genome shotgun (WGS) entry which is preliminary data.</text>
</comment>
<dbReference type="Gene3D" id="1.20.1070.10">
    <property type="entry name" value="Rhodopsin 7-helix transmembrane proteins"/>
    <property type="match status" value="1"/>
</dbReference>
<evidence type="ECO:0000259" key="12">
    <source>
        <dbReference type="PROSITE" id="PS50262"/>
    </source>
</evidence>
<feature type="transmembrane region" description="Helical" evidence="11">
    <location>
        <begin position="232"/>
        <end position="253"/>
    </location>
</feature>
<proteinExistence type="inferred from homology"/>
<organism evidence="13 14">
    <name type="scientific">Aphidius gifuensis</name>
    <name type="common">Parasitoid wasp</name>
    <dbReference type="NCBI Taxonomy" id="684658"/>
    <lineage>
        <taxon>Eukaryota</taxon>
        <taxon>Metazoa</taxon>
        <taxon>Ecdysozoa</taxon>
        <taxon>Arthropoda</taxon>
        <taxon>Hexapoda</taxon>
        <taxon>Insecta</taxon>
        <taxon>Pterygota</taxon>
        <taxon>Neoptera</taxon>
        <taxon>Endopterygota</taxon>
        <taxon>Hymenoptera</taxon>
        <taxon>Apocrita</taxon>
        <taxon>Ichneumonoidea</taxon>
        <taxon>Braconidae</taxon>
        <taxon>Aphidiinae</taxon>
        <taxon>Aphidius</taxon>
    </lineage>
</organism>
<evidence type="ECO:0000313" key="14">
    <source>
        <dbReference type="Proteomes" id="UP000639338"/>
    </source>
</evidence>
<feature type="domain" description="G-protein coupled receptors family 1 profile" evidence="12">
    <location>
        <begin position="38"/>
        <end position="281"/>
    </location>
</feature>
<keyword evidence="3" id="KW-1003">Cell membrane</keyword>
<evidence type="ECO:0000256" key="7">
    <source>
        <dbReference type="ARBA" id="ARBA00023136"/>
    </source>
</evidence>
<dbReference type="PANTHER" id="PTHR24228:SF71">
    <property type="entry name" value="PROTEIN TRAPPED IN ENDODERM-1"/>
    <property type="match status" value="1"/>
</dbReference>
<dbReference type="GO" id="GO:0005886">
    <property type="term" value="C:plasma membrane"/>
    <property type="evidence" value="ECO:0007669"/>
    <property type="project" value="UniProtKB-SubCell"/>
</dbReference>
<gene>
    <name evidence="13" type="ORF">HCN44_009017</name>
</gene>
<evidence type="ECO:0000256" key="1">
    <source>
        <dbReference type="ARBA" id="ARBA00004651"/>
    </source>
</evidence>
<keyword evidence="7 11" id="KW-0472">Membrane</keyword>
<dbReference type="InterPro" id="IPR000276">
    <property type="entry name" value="GPCR_Rhodpsn"/>
</dbReference>
<dbReference type="AlphaFoldDB" id="A0A835CMS1"/>
<dbReference type="Proteomes" id="UP000639338">
    <property type="component" value="Unassembled WGS sequence"/>
</dbReference>
<accession>A0A835CMS1</accession>
<feature type="transmembrane region" description="Helical" evidence="11">
    <location>
        <begin position="175"/>
        <end position="198"/>
    </location>
</feature>
<evidence type="ECO:0000256" key="8">
    <source>
        <dbReference type="ARBA" id="ARBA00023170"/>
    </source>
</evidence>
<dbReference type="PROSITE" id="PS00237">
    <property type="entry name" value="G_PROTEIN_RECEP_F1_1"/>
    <property type="match status" value="1"/>
</dbReference>
<feature type="transmembrane region" description="Helical" evidence="11">
    <location>
        <begin position="20"/>
        <end position="47"/>
    </location>
</feature>
<comment type="similarity">
    <text evidence="2 10">Belongs to the G-protein coupled receptor 1 family.</text>
</comment>
<dbReference type="EMBL" id="JACMRX010000005">
    <property type="protein sequence ID" value="KAF7990074.1"/>
    <property type="molecule type" value="Genomic_DNA"/>
</dbReference>
<evidence type="ECO:0000313" key="13">
    <source>
        <dbReference type="EMBL" id="KAF7990074.1"/>
    </source>
</evidence>
<dbReference type="GO" id="GO:0004930">
    <property type="term" value="F:G protein-coupled receptor activity"/>
    <property type="evidence" value="ECO:0007669"/>
    <property type="project" value="UniProtKB-KW"/>
</dbReference>
<dbReference type="PANTHER" id="PTHR24228">
    <property type="entry name" value="B2 BRADYKININ RECEPTOR/ANGIOTENSIN II RECEPTOR"/>
    <property type="match status" value="1"/>
</dbReference>
<evidence type="ECO:0000256" key="2">
    <source>
        <dbReference type="ARBA" id="ARBA00010663"/>
    </source>
</evidence>
<evidence type="ECO:0000256" key="5">
    <source>
        <dbReference type="ARBA" id="ARBA00022989"/>
    </source>
</evidence>
<keyword evidence="5 11" id="KW-1133">Transmembrane helix</keyword>
<keyword evidence="9 10" id="KW-0807">Transducer</keyword>
<keyword evidence="14" id="KW-1185">Reference proteome</keyword>
<dbReference type="SMART" id="SM01381">
    <property type="entry name" value="7TM_GPCR_Srsx"/>
    <property type="match status" value="1"/>
</dbReference>
<reference evidence="13 14" key="1">
    <citation type="submission" date="2020-08" db="EMBL/GenBank/DDBJ databases">
        <title>Aphidius gifuensis genome sequencing and assembly.</title>
        <authorList>
            <person name="Du Z."/>
        </authorList>
    </citation>
    <scope>NUCLEOTIDE SEQUENCE [LARGE SCALE GENOMIC DNA]</scope>
    <source>
        <strain evidence="13">YNYX2018</strain>
        <tissue evidence="13">Adults</tissue>
    </source>
</reference>
<keyword evidence="6 10" id="KW-0297">G-protein coupled receptor</keyword>
<feature type="transmembrane region" description="Helical" evidence="11">
    <location>
        <begin position="136"/>
        <end position="155"/>
    </location>
</feature>
<evidence type="ECO:0000256" key="6">
    <source>
        <dbReference type="ARBA" id="ARBA00023040"/>
    </source>
</evidence>
<sequence>MNSSVLMNGDDNEKSYPQYIAIIAASFAILFCIIGTLGNGLTVIAFAKYKKLRRQPTTIFIINLTISDLMLSTICMPLFAIDYLTNDVIDGILCKISPMIFYGNMGVSLFSLMAIAINRYILIVKPEIYNKIYTQLNIMIIIILIWILIWGRFGFDKKTMICKLLKTDGDFANPKIILIVVGFFLPCSVITFSYYCIYQKIKESRQKMLSHSPTTRTTATTVSNRETRITKLMFTIFIGFLACFLPTFLVNIIDSQGNYQIFHVGDSIASWASVVINPFIYVSTNKLYRTAYRKLFSQISDDSVGTTKNHNNTLNIQPQASTIHPITFFTENNASYGSSASPPSP</sequence>
<evidence type="ECO:0000256" key="10">
    <source>
        <dbReference type="RuleBase" id="RU000688"/>
    </source>
</evidence>
<keyword evidence="8 10" id="KW-0675">Receptor</keyword>
<feature type="transmembrane region" description="Helical" evidence="11">
    <location>
        <begin position="268"/>
        <end position="288"/>
    </location>
</feature>
<feature type="transmembrane region" description="Helical" evidence="11">
    <location>
        <begin position="59"/>
        <end position="81"/>
    </location>
</feature>
<dbReference type="InterPro" id="IPR017452">
    <property type="entry name" value="GPCR_Rhodpsn_7TM"/>
</dbReference>